<dbReference type="InterPro" id="IPR050272">
    <property type="entry name" value="Isochorismatase-like_hydrls"/>
</dbReference>
<dbReference type="OrthoDB" id="9791276at2"/>
<accession>A0A133XSL2</accession>
<dbReference type="SUPFAM" id="SSF52499">
    <property type="entry name" value="Isochorismatase-like hydrolases"/>
    <property type="match status" value="1"/>
</dbReference>
<evidence type="ECO:0000313" key="3">
    <source>
        <dbReference type="EMBL" id="KXB33916.1"/>
    </source>
</evidence>
<comment type="caution">
    <text evidence="3">The sequence shown here is derived from an EMBL/GenBank/DDBJ whole genome shotgun (WGS) entry which is preliminary data.</text>
</comment>
<dbReference type="PANTHER" id="PTHR43540:SF6">
    <property type="entry name" value="ISOCHORISMATASE-LIKE DOMAIN-CONTAINING PROTEIN"/>
    <property type="match status" value="1"/>
</dbReference>
<gene>
    <name evidence="3" type="ORF">HMPREF3192_01148</name>
</gene>
<dbReference type="Pfam" id="PF00857">
    <property type="entry name" value="Isochorismatase"/>
    <property type="match status" value="1"/>
</dbReference>
<evidence type="ECO:0000256" key="1">
    <source>
        <dbReference type="ARBA" id="ARBA00022801"/>
    </source>
</evidence>
<dbReference type="STRING" id="1393034.HMPREF3192_01148"/>
<evidence type="ECO:0000313" key="4">
    <source>
        <dbReference type="Proteomes" id="UP000070675"/>
    </source>
</evidence>
<evidence type="ECO:0000259" key="2">
    <source>
        <dbReference type="Pfam" id="PF00857"/>
    </source>
</evidence>
<feature type="domain" description="Isochorismatase-like" evidence="2">
    <location>
        <begin position="3"/>
        <end position="169"/>
    </location>
</feature>
<name>A0A133XSL2_9ACTN</name>
<keyword evidence="1" id="KW-0378">Hydrolase</keyword>
<sequence length="176" mass="19385">MRVLVVIDMQNDFVDGALGTKEAEAIVQPVTERVKQALQNDELLIFTRDTHTERYLSTQEGKNLPVKHCIVGTHGRELVDALLPFAQQAKIFDKPAFGSLALMSYLKELAATQTIEQLTIIGLCTDICVISNAFIIKAGLPEVPIVVEEKCCAGVTPESHKRALETMKVCQVHIKA</sequence>
<proteinExistence type="predicted"/>
<dbReference type="AlphaFoldDB" id="A0A133XSL2"/>
<dbReference type="CDD" id="cd00431">
    <property type="entry name" value="cysteine_hydrolases"/>
    <property type="match status" value="1"/>
</dbReference>
<organism evidence="3 4">
    <name type="scientific">Atopobium deltae</name>
    <dbReference type="NCBI Taxonomy" id="1393034"/>
    <lineage>
        <taxon>Bacteria</taxon>
        <taxon>Bacillati</taxon>
        <taxon>Actinomycetota</taxon>
        <taxon>Coriobacteriia</taxon>
        <taxon>Coriobacteriales</taxon>
        <taxon>Atopobiaceae</taxon>
        <taxon>Atopobium</taxon>
    </lineage>
</organism>
<dbReference type="EMBL" id="LSCR01000029">
    <property type="protein sequence ID" value="KXB33916.1"/>
    <property type="molecule type" value="Genomic_DNA"/>
</dbReference>
<dbReference type="PATRIC" id="fig|1393034.3.peg.1116"/>
<protein>
    <submittedName>
        <fullName evidence="3">Isochorismatase family protein</fullName>
    </submittedName>
</protein>
<reference evidence="4" key="1">
    <citation type="submission" date="2016-01" db="EMBL/GenBank/DDBJ databases">
        <authorList>
            <person name="Mitreva M."/>
            <person name="Pepin K.H."/>
            <person name="Mihindukulasuriya K.A."/>
            <person name="Fulton R."/>
            <person name="Fronick C."/>
            <person name="O'Laughlin M."/>
            <person name="Miner T."/>
            <person name="Herter B."/>
            <person name="Rosa B.A."/>
            <person name="Cordes M."/>
            <person name="Tomlinson C."/>
            <person name="Wollam A."/>
            <person name="Palsikar V.B."/>
            <person name="Mardis E.R."/>
            <person name="Wilson R.K."/>
        </authorList>
    </citation>
    <scope>NUCLEOTIDE SEQUENCE [LARGE SCALE GENOMIC DNA]</scope>
    <source>
        <strain evidence="4">DNF00019</strain>
    </source>
</reference>
<dbReference type="InterPro" id="IPR036380">
    <property type="entry name" value="Isochorismatase-like_sf"/>
</dbReference>
<dbReference type="Proteomes" id="UP000070675">
    <property type="component" value="Unassembled WGS sequence"/>
</dbReference>
<dbReference type="RefSeq" id="WP_066306009.1">
    <property type="nucleotide sequence ID" value="NZ_KQ959507.1"/>
</dbReference>
<dbReference type="Gene3D" id="3.40.50.850">
    <property type="entry name" value="Isochorismatase-like"/>
    <property type="match status" value="1"/>
</dbReference>
<dbReference type="PANTHER" id="PTHR43540">
    <property type="entry name" value="PEROXYUREIDOACRYLATE/UREIDOACRYLATE AMIDOHYDROLASE-RELATED"/>
    <property type="match status" value="1"/>
</dbReference>
<dbReference type="InterPro" id="IPR000868">
    <property type="entry name" value="Isochorismatase-like_dom"/>
</dbReference>
<dbReference type="GO" id="GO:0016787">
    <property type="term" value="F:hydrolase activity"/>
    <property type="evidence" value="ECO:0007669"/>
    <property type="project" value="UniProtKB-KW"/>
</dbReference>
<keyword evidence="4" id="KW-1185">Reference proteome</keyword>